<evidence type="ECO:0000313" key="2">
    <source>
        <dbReference type="EMBL" id="CRK80380.1"/>
    </source>
</evidence>
<dbReference type="EMBL" id="CVRB01000001">
    <property type="protein sequence ID" value="CRK80380.1"/>
    <property type="molecule type" value="Genomic_DNA"/>
</dbReference>
<dbReference type="OrthoDB" id="2942544at2"/>
<reference evidence="3" key="1">
    <citation type="submission" date="2015-05" db="EMBL/GenBank/DDBJ databases">
        <authorList>
            <person name="Urmite Genomes"/>
        </authorList>
    </citation>
    <scope>NUCLEOTIDE SEQUENCE [LARGE SCALE GENOMIC DNA]</scope>
    <source>
        <strain evidence="3">LF1</strain>
    </source>
</reference>
<dbReference type="GO" id="GO:0006260">
    <property type="term" value="P:DNA replication"/>
    <property type="evidence" value="ECO:0007669"/>
    <property type="project" value="InterPro"/>
</dbReference>
<dbReference type="Proteomes" id="UP000199087">
    <property type="component" value="Unassembled WGS sequence"/>
</dbReference>
<dbReference type="Gene3D" id="1.10.10.10">
    <property type="entry name" value="Winged helix-like DNA-binding domain superfamily/Winged helix DNA-binding domain"/>
    <property type="match status" value="1"/>
</dbReference>
<dbReference type="GO" id="GO:0006276">
    <property type="term" value="P:plasmid maintenance"/>
    <property type="evidence" value="ECO:0007669"/>
    <property type="project" value="InterPro"/>
</dbReference>
<organism evidence="2 3">
    <name type="scientific">Neobacillus massiliamazoniensis</name>
    <dbReference type="NCBI Taxonomy" id="1499688"/>
    <lineage>
        <taxon>Bacteria</taxon>
        <taxon>Bacillati</taxon>
        <taxon>Bacillota</taxon>
        <taxon>Bacilli</taxon>
        <taxon>Bacillales</taxon>
        <taxon>Bacillaceae</taxon>
        <taxon>Neobacillus</taxon>
    </lineage>
</organism>
<keyword evidence="3" id="KW-1185">Reference proteome</keyword>
<accession>A0A0U1NQR0</accession>
<name>A0A0U1NQR0_9BACI</name>
<dbReference type="InterPro" id="IPR036390">
    <property type="entry name" value="WH_DNA-bd_sf"/>
</dbReference>
<dbReference type="RefSeq" id="WP_090629804.1">
    <property type="nucleotide sequence ID" value="NZ_CVRB01000001.1"/>
</dbReference>
<evidence type="ECO:0000259" key="1">
    <source>
        <dbReference type="Pfam" id="PF05732"/>
    </source>
</evidence>
<protein>
    <submittedName>
        <fullName evidence="2">Firmicute plasmid replication protein (RepL)</fullName>
    </submittedName>
</protein>
<gene>
    <name evidence="2" type="ORF">BN000_00263</name>
</gene>
<evidence type="ECO:0000313" key="3">
    <source>
        <dbReference type="Proteomes" id="UP000199087"/>
    </source>
</evidence>
<feature type="domain" description="Plasmid replication protein RepL" evidence="1">
    <location>
        <begin position="32"/>
        <end position="116"/>
    </location>
</feature>
<proteinExistence type="predicted"/>
<dbReference type="Pfam" id="PF05732">
    <property type="entry name" value="RepL"/>
    <property type="match status" value="1"/>
</dbReference>
<dbReference type="SUPFAM" id="SSF46785">
    <property type="entry name" value="Winged helix' DNA-binding domain"/>
    <property type="match status" value="1"/>
</dbReference>
<dbReference type="AlphaFoldDB" id="A0A0U1NQR0"/>
<dbReference type="InterPro" id="IPR036388">
    <property type="entry name" value="WH-like_DNA-bd_sf"/>
</dbReference>
<sequence>MARRSEKVVYWGAFILEWFQHLQDPEFRGSDYKILFFLCGQMKYDDNIAYIKQKQIAESLSIDKGGVSKSIKRLCEKQFIAKCPNGFMVNPHLFYVGNSDTRFNNREDFDRLVTENGLEPRFYLNEDDRILELYGEATGS</sequence>
<dbReference type="InterPro" id="IPR008813">
    <property type="entry name" value="Plasmid_replication_RepL"/>
</dbReference>